<reference evidence="1 2" key="1">
    <citation type="journal article" date="2020" name="Nature">
        <title>Isolation of an archaeon at the prokaryote-eukaryote interface.</title>
        <authorList>
            <person name="Imachi H."/>
            <person name="Nobu M.K."/>
            <person name="Nakahara N."/>
            <person name="Morono Y."/>
            <person name="Ogawara M."/>
            <person name="Takaki Y."/>
            <person name="Takano Y."/>
            <person name="Uematsu K."/>
            <person name="Ikuta T."/>
            <person name="Ito M."/>
            <person name="Matsui Y."/>
            <person name="Miyazaki M."/>
            <person name="Murata K."/>
            <person name="Saito Y."/>
            <person name="Sakai S."/>
            <person name="Song C."/>
            <person name="Tasumi E."/>
            <person name="Yamanaka Y."/>
            <person name="Yamaguchi T."/>
            <person name="Kamagata Y."/>
            <person name="Tamaki H."/>
            <person name="Takai K."/>
        </authorList>
    </citation>
    <scope>NUCLEOTIDE SEQUENCE [LARGE SCALE GENOMIC DNA]</scope>
    <source>
        <strain evidence="1 2">MK-D1</strain>
    </source>
</reference>
<name>A0A5B9DBD9_9ARCH</name>
<dbReference type="SUPFAM" id="SSF55326">
    <property type="entry name" value="PurM N-terminal domain-like"/>
    <property type="match status" value="1"/>
</dbReference>
<dbReference type="GO" id="GO:0009030">
    <property type="term" value="F:thiamine-phosphate kinase activity"/>
    <property type="evidence" value="ECO:0007669"/>
    <property type="project" value="InterPro"/>
</dbReference>
<dbReference type="InterPro" id="IPR036676">
    <property type="entry name" value="PurM-like_C_sf"/>
</dbReference>
<dbReference type="GO" id="GO:0009228">
    <property type="term" value="P:thiamine biosynthetic process"/>
    <property type="evidence" value="ECO:0007669"/>
    <property type="project" value="InterPro"/>
</dbReference>
<organism evidence="1 2">
    <name type="scientific">Promethearchaeum syntrophicum</name>
    <dbReference type="NCBI Taxonomy" id="2594042"/>
    <lineage>
        <taxon>Archaea</taxon>
        <taxon>Promethearchaeati</taxon>
        <taxon>Promethearchaeota</taxon>
        <taxon>Promethearchaeia</taxon>
        <taxon>Promethearchaeales</taxon>
        <taxon>Promethearchaeaceae</taxon>
        <taxon>Promethearchaeum</taxon>
    </lineage>
</organism>
<protein>
    <submittedName>
        <fullName evidence="1">AIR synthase related protein</fullName>
    </submittedName>
</protein>
<sequence length="324" mass="35901">MNLHSIVDKFENSRNIQEKRKLIPILEKIRANGYNSSQIYASHGEDSAAIQLTPTSKDLILLTTDALLPTFIEKSPYGAGFSAIYVGIDDIFACGGTPLASTITIAYGDDNIGKKIFSGVLDATKVFKTPLIRGHTTTDSPSLAISSTIIGNTTVEHYLSAGGSNSGDFLAVVWDPDGKTSATNKNYWNTITMKSSEEFFHKRSFLSPAIDKKYITACKDISNGGILGTLFQMMQYAKLGAKIDLNILESHIISDNLQFSTEQFIFLFLTSGFLISGKNETKNELIDLVYNANMKFYEIGEVQDKNEIRLKYGENEEILLEEYF</sequence>
<gene>
    <name evidence="1" type="ORF">DSAG12_02318</name>
</gene>
<dbReference type="Pfam" id="PF00586">
    <property type="entry name" value="AIRS"/>
    <property type="match status" value="1"/>
</dbReference>
<dbReference type="Proteomes" id="UP000321408">
    <property type="component" value="Chromosome"/>
</dbReference>
<dbReference type="InterPro" id="IPR010918">
    <property type="entry name" value="PurM-like_C_dom"/>
</dbReference>
<dbReference type="SUPFAM" id="SSF56042">
    <property type="entry name" value="PurM C-terminal domain-like"/>
    <property type="match status" value="1"/>
</dbReference>
<evidence type="ECO:0000313" key="1">
    <source>
        <dbReference type="EMBL" id="QEE16488.2"/>
    </source>
</evidence>
<dbReference type="Gene3D" id="3.90.650.10">
    <property type="entry name" value="PurM-like C-terminal domain"/>
    <property type="match status" value="1"/>
</dbReference>
<dbReference type="InterPro" id="IPR016188">
    <property type="entry name" value="PurM-like_N"/>
</dbReference>
<evidence type="ECO:0000313" key="2">
    <source>
        <dbReference type="Proteomes" id="UP000321408"/>
    </source>
</evidence>
<reference evidence="1 2" key="2">
    <citation type="journal article" date="2024" name="Int. J. Syst. Evol. Microbiol.">
        <title>Promethearchaeum syntrophicum gen. nov., sp. nov., an anaerobic, obligately syntrophic archaeon, the first isolate of the lineage 'Asgard' archaea, and proposal of the new archaeal phylum Promethearchaeota phyl. nov. and kingdom Promethearchaeati regn. nov.</title>
        <authorList>
            <person name="Imachi H."/>
            <person name="Nobu M.K."/>
            <person name="Kato S."/>
            <person name="Takaki Y."/>
            <person name="Miyazaki M."/>
            <person name="Miyata M."/>
            <person name="Ogawara M."/>
            <person name="Saito Y."/>
            <person name="Sakai S."/>
            <person name="Tahara Y.O."/>
            <person name="Takano Y."/>
            <person name="Tasumi E."/>
            <person name="Uematsu K."/>
            <person name="Yoshimura T."/>
            <person name="Itoh T."/>
            <person name="Ohkuma M."/>
            <person name="Takai K."/>
        </authorList>
    </citation>
    <scope>NUCLEOTIDE SEQUENCE [LARGE SCALE GENOMIC DNA]</scope>
    <source>
        <strain evidence="1 2">MK-D1</strain>
    </source>
</reference>
<dbReference type="KEGG" id="psyt:DSAG12_02318"/>
<dbReference type="PANTHER" id="PTHR30270">
    <property type="entry name" value="THIAMINE-MONOPHOSPHATE KINASE"/>
    <property type="match status" value="1"/>
</dbReference>
<proteinExistence type="predicted"/>
<dbReference type="InterPro" id="IPR036921">
    <property type="entry name" value="PurM-like_N_sf"/>
</dbReference>
<dbReference type="EMBL" id="CP042905">
    <property type="protein sequence ID" value="QEE16488.2"/>
    <property type="molecule type" value="Genomic_DNA"/>
</dbReference>
<dbReference type="Pfam" id="PF02769">
    <property type="entry name" value="AIRS_C"/>
    <property type="match status" value="1"/>
</dbReference>
<dbReference type="OrthoDB" id="31494at2157"/>
<accession>A0A5B9DBD9</accession>
<dbReference type="Gene3D" id="3.30.1330.10">
    <property type="entry name" value="PurM-like, N-terminal domain"/>
    <property type="match status" value="1"/>
</dbReference>
<dbReference type="PANTHER" id="PTHR30270:SF0">
    <property type="entry name" value="THIAMINE-MONOPHOSPHATE KINASE"/>
    <property type="match status" value="1"/>
</dbReference>
<keyword evidence="2" id="KW-1185">Reference proteome</keyword>
<dbReference type="InterPro" id="IPR006283">
    <property type="entry name" value="ThiL-like"/>
</dbReference>
<dbReference type="AlphaFoldDB" id="A0A5B9DBD9"/>